<name>M2R4D6_CERS8</name>
<organism evidence="3 4">
    <name type="scientific">Ceriporiopsis subvermispora (strain B)</name>
    <name type="common">White-rot fungus</name>
    <name type="synonym">Gelatoporia subvermispora</name>
    <dbReference type="NCBI Taxonomy" id="914234"/>
    <lineage>
        <taxon>Eukaryota</taxon>
        <taxon>Fungi</taxon>
        <taxon>Dikarya</taxon>
        <taxon>Basidiomycota</taxon>
        <taxon>Agaricomycotina</taxon>
        <taxon>Agaricomycetes</taxon>
        <taxon>Polyporales</taxon>
        <taxon>Gelatoporiaceae</taxon>
        <taxon>Gelatoporia</taxon>
    </lineage>
</organism>
<dbReference type="InterPro" id="IPR039258">
    <property type="entry name" value="ZNF511"/>
</dbReference>
<dbReference type="SMART" id="SM00355">
    <property type="entry name" value="ZnF_C2H2"/>
    <property type="match status" value="2"/>
</dbReference>
<proteinExistence type="predicted"/>
<dbReference type="AlphaFoldDB" id="M2R4D6"/>
<dbReference type="EMBL" id="KB445794">
    <property type="protein sequence ID" value="EMD39405.1"/>
    <property type="molecule type" value="Genomic_DNA"/>
</dbReference>
<dbReference type="InterPro" id="IPR013087">
    <property type="entry name" value="Znf_C2H2_type"/>
</dbReference>
<feature type="compositionally biased region" description="Pro residues" evidence="1">
    <location>
        <begin position="13"/>
        <end position="25"/>
    </location>
</feature>
<dbReference type="PANTHER" id="PTHR21354">
    <property type="entry name" value="ZINC FINGER PROTEIN 511"/>
    <property type="match status" value="1"/>
</dbReference>
<keyword evidence="4" id="KW-1185">Reference proteome</keyword>
<protein>
    <recommendedName>
        <fullName evidence="2">C2H2-type domain-containing protein</fullName>
    </recommendedName>
</protein>
<dbReference type="PANTHER" id="PTHR21354:SF0">
    <property type="entry name" value="ZINC FINGER PROTEIN 511"/>
    <property type="match status" value="1"/>
</dbReference>
<feature type="region of interest" description="Disordered" evidence="1">
    <location>
        <begin position="226"/>
        <end position="268"/>
    </location>
</feature>
<feature type="region of interest" description="Disordered" evidence="1">
    <location>
        <begin position="1"/>
        <end position="37"/>
    </location>
</feature>
<evidence type="ECO:0000256" key="1">
    <source>
        <dbReference type="SAM" id="MobiDB-lite"/>
    </source>
</evidence>
<dbReference type="Proteomes" id="UP000016930">
    <property type="component" value="Unassembled WGS sequence"/>
</dbReference>
<dbReference type="OrthoDB" id="18440at2759"/>
<feature type="domain" description="C2H2-type" evidence="2">
    <location>
        <begin position="123"/>
        <end position="146"/>
    </location>
</feature>
<feature type="compositionally biased region" description="Polar residues" evidence="1">
    <location>
        <begin position="28"/>
        <end position="37"/>
    </location>
</feature>
<evidence type="ECO:0000313" key="3">
    <source>
        <dbReference type="EMBL" id="EMD39405.1"/>
    </source>
</evidence>
<feature type="compositionally biased region" description="Pro residues" evidence="1">
    <location>
        <begin position="233"/>
        <end position="253"/>
    </location>
</feature>
<gene>
    <name evidence="3" type="ORF">CERSUDRAFT_113037</name>
</gene>
<reference evidence="3 4" key="1">
    <citation type="journal article" date="2012" name="Proc. Natl. Acad. Sci. U.S.A.">
        <title>Comparative genomics of Ceriporiopsis subvermispora and Phanerochaete chrysosporium provide insight into selective ligninolysis.</title>
        <authorList>
            <person name="Fernandez-Fueyo E."/>
            <person name="Ruiz-Duenas F.J."/>
            <person name="Ferreira P."/>
            <person name="Floudas D."/>
            <person name="Hibbett D.S."/>
            <person name="Canessa P."/>
            <person name="Larrondo L.F."/>
            <person name="James T.Y."/>
            <person name="Seelenfreund D."/>
            <person name="Lobos S."/>
            <person name="Polanco R."/>
            <person name="Tello M."/>
            <person name="Honda Y."/>
            <person name="Watanabe T."/>
            <person name="Watanabe T."/>
            <person name="Ryu J.S."/>
            <person name="Kubicek C.P."/>
            <person name="Schmoll M."/>
            <person name="Gaskell J."/>
            <person name="Hammel K.E."/>
            <person name="St John F.J."/>
            <person name="Vanden Wymelenberg A."/>
            <person name="Sabat G."/>
            <person name="Splinter BonDurant S."/>
            <person name="Syed K."/>
            <person name="Yadav J.S."/>
            <person name="Doddapaneni H."/>
            <person name="Subramanian V."/>
            <person name="Lavin J.L."/>
            <person name="Oguiza J.A."/>
            <person name="Perez G."/>
            <person name="Pisabarro A.G."/>
            <person name="Ramirez L."/>
            <person name="Santoyo F."/>
            <person name="Master E."/>
            <person name="Coutinho P.M."/>
            <person name="Henrissat B."/>
            <person name="Lombard V."/>
            <person name="Magnuson J.K."/>
            <person name="Kuees U."/>
            <person name="Hori C."/>
            <person name="Igarashi K."/>
            <person name="Samejima M."/>
            <person name="Held B.W."/>
            <person name="Barry K.W."/>
            <person name="LaButti K.M."/>
            <person name="Lapidus A."/>
            <person name="Lindquist E.A."/>
            <person name="Lucas S.M."/>
            <person name="Riley R."/>
            <person name="Salamov A.A."/>
            <person name="Hoffmeister D."/>
            <person name="Schwenk D."/>
            <person name="Hadar Y."/>
            <person name="Yarden O."/>
            <person name="de Vries R.P."/>
            <person name="Wiebenga A."/>
            <person name="Stenlid J."/>
            <person name="Eastwood D."/>
            <person name="Grigoriev I.V."/>
            <person name="Berka R.M."/>
            <person name="Blanchette R.A."/>
            <person name="Kersten P."/>
            <person name="Martinez A.T."/>
            <person name="Vicuna R."/>
            <person name="Cullen D."/>
        </authorList>
    </citation>
    <scope>NUCLEOTIDE SEQUENCE [LARGE SCALE GENOMIC DNA]</scope>
    <source>
        <strain evidence="3 4">B</strain>
    </source>
</reference>
<sequence length="378" mass="40574">MASKRARTSSPSPTSPLPSPPPSPPSKAQRTLPSSLSAESISEQRELLCTLPPTCNPPHNRPTSLTGTRALEAHYATYHAHVCEEQGCGCVFPDARLLELHQTECHDPLAAVRKDRGEKIFACHVPTCPRCFLTPKARRLHLISAHGYPKEYYFAVTNKGVGGLLKRWGEGVSLVRGTWKPRAARDGADAESEIDADKEGEGDGSDKENEIEPQDHRLAVEMDTEAAAAGPNTPSPGPGKPPALTPPMSPDPARPVTGPHSKGKLRAAPVPSDAVDALASSLDALALVPSTIRFGRGARRGAMRGHTHGQPHWQQGHAHVHEQVVGDGHERGRGRGRGLGRGRAVRVADADIDVQGRVLGDGVLKRRRGRERGRGRTM</sequence>
<dbReference type="PROSITE" id="PS00028">
    <property type="entry name" value="ZINC_FINGER_C2H2_1"/>
    <property type="match status" value="2"/>
</dbReference>
<evidence type="ECO:0000313" key="4">
    <source>
        <dbReference type="Proteomes" id="UP000016930"/>
    </source>
</evidence>
<feature type="domain" description="C2H2-type" evidence="2">
    <location>
        <begin position="83"/>
        <end position="106"/>
    </location>
</feature>
<dbReference type="HOGENOM" id="CLU_055660_2_0_1"/>
<accession>M2R4D6</accession>
<evidence type="ECO:0000259" key="2">
    <source>
        <dbReference type="PROSITE" id="PS00028"/>
    </source>
</evidence>
<feature type="region of interest" description="Disordered" evidence="1">
    <location>
        <begin position="182"/>
        <end position="210"/>
    </location>
</feature>
<feature type="compositionally biased region" description="Basic and acidic residues" evidence="1">
    <location>
        <begin position="195"/>
        <end position="210"/>
    </location>
</feature>